<name>A0ACB8RPU0_9AGAM</name>
<protein>
    <submittedName>
        <fullName evidence="1">Uncharacterized protein</fullName>
    </submittedName>
</protein>
<evidence type="ECO:0000313" key="2">
    <source>
        <dbReference type="Proteomes" id="UP000814033"/>
    </source>
</evidence>
<keyword evidence="2" id="KW-1185">Reference proteome</keyword>
<sequence length="455" mass="50104">MAALTAAARSRVSLLSPHAGPSLTQLHCQQTRAYAAPVKKGQTKKTGSQSFKGGKGRDSGGQAKREKRLGSFRPMPVVQLKHPVFATEAIDELQLPSFDAELVSKNPGKAMQFPLPDNDAIRIFGVPRNVLVDFRILSKPASVVRDITVKLAGKLQRASQQSSEDNRIVLAGTRGSGKSYLLLQAVEYAASAGWMVLYIPRAINLVNSTSAYTYDPRTQTYQQPVFAYQTLQRFLTVNATALGKLSISSPVEIERRETLPVGTPLKDLIDVGLKDQSVAPTVLEALLAELGRQQKYPVLLAIDDFQALFSKSTYRDPHFAHIKAWHLSMPRLLLQYASGQKTFARGAVIGALSSSNTTFALTEDLRYALGLQPYMHPSPYAKVVPELAAYTRGISTWKIPERLTVDEAAALFEVWNKDKSLHTHVPDEFFMAKYSESGGNARDFVWRGLLATLET</sequence>
<comment type="caution">
    <text evidence="1">The sequence shown here is derived from an EMBL/GenBank/DDBJ whole genome shotgun (WGS) entry which is preliminary data.</text>
</comment>
<organism evidence="1 2">
    <name type="scientific">Auriscalpium vulgare</name>
    <dbReference type="NCBI Taxonomy" id="40419"/>
    <lineage>
        <taxon>Eukaryota</taxon>
        <taxon>Fungi</taxon>
        <taxon>Dikarya</taxon>
        <taxon>Basidiomycota</taxon>
        <taxon>Agaricomycotina</taxon>
        <taxon>Agaricomycetes</taxon>
        <taxon>Russulales</taxon>
        <taxon>Auriscalpiaceae</taxon>
        <taxon>Auriscalpium</taxon>
    </lineage>
</organism>
<accession>A0ACB8RPU0</accession>
<proteinExistence type="predicted"/>
<gene>
    <name evidence="1" type="ORF">FA95DRAFT_1560786</name>
</gene>
<reference evidence="1" key="1">
    <citation type="submission" date="2021-02" db="EMBL/GenBank/DDBJ databases">
        <authorList>
            <consortium name="DOE Joint Genome Institute"/>
            <person name="Ahrendt S."/>
            <person name="Looney B.P."/>
            <person name="Miyauchi S."/>
            <person name="Morin E."/>
            <person name="Drula E."/>
            <person name="Courty P.E."/>
            <person name="Chicoki N."/>
            <person name="Fauchery L."/>
            <person name="Kohler A."/>
            <person name="Kuo A."/>
            <person name="Labutti K."/>
            <person name="Pangilinan J."/>
            <person name="Lipzen A."/>
            <person name="Riley R."/>
            <person name="Andreopoulos W."/>
            <person name="He G."/>
            <person name="Johnson J."/>
            <person name="Barry K.W."/>
            <person name="Grigoriev I.V."/>
            <person name="Nagy L."/>
            <person name="Hibbett D."/>
            <person name="Henrissat B."/>
            <person name="Matheny P.B."/>
            <person name="Labbe J."/>
            <person name="Martin F."/>
        </authorList>
    </citation>
    <scope>NUCLEOTIDE SEQUENCE</scope>
    <source>
        <strain evidence="1">FP105234-sp</strain>
    </source>
</reference>
<evidence type="ECO:0000313" key="1">
    <source>
        <dbReference type="EMBL" id="KAI0045817.1"/>
    </source>
</evidence>
<reference evidence="1" key="2">
    <citation type="journal article" date="2022" name="New Phytol.">
        <title>Evolutionary transition to the ectomycorrhizal habit in the genomes of a hyperdiverse lineage of mushroom-forming fungi.</title>
        <authorList>
            <person name="Looney B."/>
            <person name="Miyauchi S."/>
            <person name="Morin E."/>
            <person name="Drula E."/>
            <person name="Courty P.E."/>
            <person name="Kohler A."/>
            <person name="Kuo A."/>
            <person name="LaButti K."/>
            <person name="Pangilinan J."/>
            <person name="Lipzen A."/>
            <person name="Riley R."/>
            <person name="Andreopoulos W."/>
            <person name="He G."/>
            <person name="Johnson J."/>
            <person name="Nolan M."/>
            <person name="Tritt A."/>
            <person name="Barry K.W."/>
            <person name="Grigoriev I.V."/>
            <person name="Nagy L.G."/>
            <person name="Hibbett D."/>
            <person name="Henrissat B."/>
            <person name="Matheny P.B."/>
            <person name="Labbe J."/>
            <person name="Martin F.M."/>
        </authorList>
    </citation>
    <scope>NUCLEOTIDE SEQUENCE</scope>
    <source>
        <strain evidence="1">FP105234-sp</strain>
    </source>
</reference>
<dbReference type="Proteomes" id="UP000814033">
    <property type="component" value="Unassembled WGS sequence"/>
</dbReference>
<dbReference type="EMBL" id="MU275941">
    <property type="protein sequence ID" value="KAI0045817.1"/>
    <property type="molecule type" value="Genomic_DNA"/>
</dbReference>